<protein>
    <submittedName>
        <fullName evidence="2">Uncharacterized protein</fullName>
    </submittedName>
</protein>
<name>A0A1U7CZ12_9BACT</name>
<sequence length="120" mass="12416">MGYLFDGEVGFGAAAVKGRARVLPRFLAVILFGLAAFVGIPTGVASIVALLTGDLRTLALMASVSPIVLICGWLGERLWSGKSVPRWLVVSVLLIGGLAGFAFLLLVAAAILVLPVIISL</sequence>
<accession>A0A1U7CZ12</accession>
<keyword evidence="1" id="KW-0472">Membrane</keyword>
<feature type="transmembrane region" description="Helical" evidence="1">
    <location>
        <begin position="87"/>
        <end position="118"/>
    </location>
</feature>
<evidence type="ECO:0000313" key="3">
    <source>
        <dbReference type="Proteomes" id="UP000186309"/>
    </source>
</evidence>
<feature type="transmembrane region" description="Helical" evidence="1">
    <location>
        <begin position="57"/>
        <end position="75"/>
    </location>
</feature>
<keyword evidence="3" id="KW-1185">Reference proteome</keyword>
<feature type="transmembrane region" description="Helical" evidence="1">
    <location>
        <begin position="26"/>
        <end position="51"/>
    </location>
</feature>
<reference evidence="3" key="1">
    <citation type="submission" date="2016-12" db="EMBL/GenBank/DDBJ databases">
        <title>Comparative genomics of four Isosphaeraceae planctomycetes: a common pool of plasmids and glycoside hydrolase genes.</title>
        <authorList>
            <person name="Ivanova A."/>
        </authorList>
    </citation>
    <scope>NUCLEOTIDE SEQUENCE [LARGE SCALE GENOMIC DNA]</scope>
    <source>
        <strain evidence="3">PX4</strain>
    </source>
</reference>
<organism evidence="2 3">
    <name type="scientific">Paludisphaera borealis</name>
    <dbReference type="NCBI Taxonomy" id="1387353"/>
    <lineage>
        <taxon>Bacteria</taxon>
        <taxon>Pseudomonadati</taxon>
        <taxon>Planctomycetota</taxon>
        <taxon>Planctomycetia</taxon>
        <taxon>Isosphaerales</taxon>
        <taxon>Isosphaeraceae</taxon>
        <taxon>Paludisphaera</taxon>
    </lineage>
</organism>
<dbReference type="RefSeq" id="WP_076350420.1">
    <property type="nucleotide sequence ID" value="NZ_CP019082.1"/>
</dbReference>
<keyword evidence="1" id="KW-1133">Transmembrane helix</keyword>
<gene>
    <name evidence="2" type="ORF">BSF38_05743</name>
</gene>
<evidence type="ECO:0000313" key="2">
    <source>
        <dbReference type="EMBL" id="APW64151.1"/>
    </source>
</evidence>
<proteinExistence type="predicted"/>
<evidence type="ECO:0000256" key="1">
    <source>
        <dbReference type="SAM" id="Phobius"/>
    </source>
</evidence>
<dbReference type="EMBL" id="CP019082">
    <property type="protein sequence ID" value="APW64151.1"/>
    <property type="molecule type" value="Genomic_DNA"/>
</dbReference>
<dbReference type="AlphaFoldDB" id="A0A1U7CZ12"/>
<dbReference type="KEGG" id="pbor:BSF38_05743"/>
<keyword evidence="1" id="KW-0812">Transmembrane</keyword>
<dbReference type="Proteomes" id="UP000186309">
    <property type="component" value="Chromosome"/>
</dbReference>